<reference evidence="3" key="1">
    <citation type="journal article" date="2019" name="Int. J. Syst. Evol. Microbiol.">
        <title>The Global Catalogue of Microorganisms (GCM) 10K type strain sequencing project: providing services to taxonomists for standard genome sequencing and annotation.</title>
        <authorList>
            <consortium name="The Broad Institute Genomics Platform"/>
            <consortium name="The Broad Institute Genome Sequencing Center for Infectious Disease"/>
            <person name="Wu L."/>
            <person name="Ma J."/>
        </authorList>
    </citation>
    <scope>NUCLEOTIDE SEQUENCE [LARGE SCALE GENOMIC DNA]</scope>
    <source>
        <strain evidence="3">CGMCC 1.12942</strain>
    </source>
</reference>
<organism evidence="2 3">
    <name type="scientific">Laceyella putida</name>
    <dbReference type="NCBI Taxonomy" id="110101"/>
    <lineage>
        <taxon>Bacteria</taxon>
        <taxon>Bacillati</taxon>
        <taxon>Bacillota</taxon>
        <taxon>Bacilli</taxon>
        <taxon>Bacillales</taxon>
        <taxon>Thermoactinomycetaceae</taxon>
        <taxon>Laceyella</taxon>
    </lineage>
</organism>
<dbReference type="InterPro" id="IPR027417">
    <property type="entry name" value="P-loop_NTPase"/>
</dbReference>
<dbReference type="InterPro" id="IPR011704">
    <property type="entry name" value="ATPase_dyneun-rel_AAA"/>
</dbReference>
<dbReference type="PANTHER" id="PTHR42759">
    <property type="entry name" value="MOXR FAMILY PROTEIN"/>
    <property type="match status" value="1"/>
</dbReference>
<sequence>MAVRYPAEIRCQKELEALQLADTYPKPQGWLLSPRMVERFILGSEEEWVTKDGEKIRIRPKYWGDRSLIQVAIATLASDRGLMLAGEPGTAKSWLSEHLSAAISGTSQLIVQGTSGTNEDQIKYTWNYAMLIAQGPSTEALVESPMMDGMKQGKLVRFEELTRCHSQIQDVMISILSEKQIAIPELNTVVNAEKGFNVIATANTADKGVNDMSAALKRRFNFVVIPVLTDLEQEMKLVEERAKEQMLSLGLEAQIPPDLVRLMTTVFQELRRGKTIDRQMQIKKPSTVLSTAELISVMSNSAILSTYFGDGSIQMKEVVRSMFGAVSKEDDTDLDVVKEYVETVVRDREGQVWADFYQTCKEQL</sequence>
<dbReference type="InterPro" id="IPR050764">
    <property type="entry name" value="CbbQ/NirQ/NorQ/GpvN"/>
</dbReference>
<feature type="domain" description="ATPase dynein-related AAA" evidence="1">
    <location>
        <begin position="82"/>
        <end position="220"/>
    </location>
</feature>
<protein>
    <submittedName>
        <fullName evidence="2">AAA family ATPase</fullName>
    </submittedName>
</protein>
<gene>
    <name evidence="2" type="ORF">ACFQNG_15770</name>
</gene>
<evidence type="ECO:0000313" key="2">
    <source>
        <dbReference type="EMBL" id="MFC7442543.1"/>
    </source>
</evidence>
<name>A0ABW2RN95_9BACL</name>
<dbReference type="SUPFAM" id="SSF52540">
    <property type="entry name" value="P-loop containing nucleoside triphosphate hydrolases"/>
    <property type="match status" value="1"/>
</dbReference>
<evidence type="ECO:0000259" key="1">
    <source>
        <dbReference type="Pfam" id="PF07728"/>
    </source>
</evidence>
<evidence type="ECO:0000313" key="3">
    <source>
        <dbReference type="Proteomes" id="UP001596500"/>
    </source>
</evidence>
<dbReference type="Gene3D" id="3.40.50.300">
    <property type="entry name" value="P-loop containing nucleotide triphosphate hydrolases"/>
    <property type="match status" value="1"/>
</dbReference>
<dbReference type="RefSeq" id="WP_379866479.1">
    <property type="nucleotide sequence ID" value="NZ_JBHTBW010000052.1"/>
</dbReference>
<proteinExistence type="predicted"/>
<dbReference type="EMBL" id="JBHTBW010000052">
    <property type="protein sequence ID" value="MFC7442543.1"/>
    <property type="molecule type" value="Genomic_DNA"/>
</dbReference>
<accession>A0ABW2RN95</accession>
<keyword evidence="3" id="KW-1185">Reference proteome</keyword>
<dbReference type="Proteomes" id="UP001596500">
    <property type="component" value="Unassembled WGS sequence"/>
</dbReference>
<dbReference type="PANTHER" id="PTHR42759:SF1">
    <property type="entry name" value="MAGNESIUM-CHELATASE SUBUNIT CHLD"/>
    <property type="match status" value="1"/>
</dbReference>
<comment type="caution">
    <text evidence="2">The sequence shown here is derived from an EMBL/GenBank/DDBJ whole genome shotgun (WGS) entry which is preliminary data.</text>
</comment>
<dbReference type="Pfam" id="PF07728">
    <property type="entry name" value="AAA_5"/>
    <property type="match status" value="1"/>
</dbReference>